<dbReference type="InterPro" id="IPR023213">
    <property type="entry name" value="CAT-like_dom_sf"/>
</dbReference>
<dbReference type="InterPro" id="IPR020845">
    <property type="entry name" value="AMP-binding_CS"/>
</dbReference>
<dbReference type="Pfam" id="PF00109">
    <property type="entry name" value="ketoacyl-synt"/>
    <property type="match status" value="1"/>
</dbReference>
<evidence type="ECO:0000256" key="3">
    <source>
        <dbReference type="ARBA" id="ARBA00022598"/>
    </source>
</evidence>
<dbReference type="PROSITE" id="PS00012">
    <property type="entry name" value="PHOSPHOPANTETHEINE"/>
    <property type="match status" value="1"/>
</dbReference>
<dbReference type="InterPro" id="IPR014043">
    <property type="entry name" value="Acyl_transferase_dom"/>
</dbReference>
<organism evidence="13 14">
    <name type="scientific">Aspergillus nanangensis</name>
    <dbReference type="NCBI Taxonomy" id="2582783"/>
    <lineage>
        <taxon>Eukaryota</taxon>
        <taxon>Fungi</taxon>
        <taxon>Dikarya</taxon>
        <taxon>Ascomycota</taxon>
        <taxon>Pezizomycotina</taxon>
        <taxon>Eurotiomycetes</taxon>
        <taxon>Eurotiomycetidae</taxon>
        <taxon>Eurotiales</taxon>
        <taxon>Aspergillaceae</taxon>
        <taxon>Aspergillus</taxon>
        <taxon>Aspergillus subgen. Circumdati</taxon>
    </lineage>
</organism>
<feature type="region of interest" description="N-terminal hotdog fold" evidence="8">
    <location>
        <begin position="953"/>
        <end position="1089"/>
    </location>
</feature>
<dbReference type="Gene3D" id="3.30.559.30">
    <property type="entry name" value="Nonribosomal peptide synthetase, condensation domain"/>
    <property type="match status" value="1"/>
</dbReference>
<evidence type="ECO:0000256" key="6">
    <source>
        <dbReference type="ARBA" id="ARBA00023268"/>
    </source>
</evidence>
<dbReference type="PROSITE" id="PS50075">
    <property type="entry name" value="CARRIER"/>
    <property type="match status" value="2"/>
</dbReference>
<dbReference type="SUPFAM" id="SSF47336">
    <property type="entry name" value="ACP-like"/>
    <property type="match status" value="2"/>
</dbReference>
<feature type="domain" description="Carrier" evidence="10">
    <location>
        <begin position="2396"/>
        <end position="2473"/>
    </location>
</feature>
<evidence type="ECO:0000313" key="14">
    <source>
        <dbReference type="Proteomes" id="UP001194746"/>
    </source>
</evidence>
<dbReference type="Gene3D" id="3.40.366.10">
    <property type="entry name" value="Malonyl-Coenzyme A Acyl Carrier Protein, domain 2"/>
    <property type="match status" value="1"/>
</dbReference>
<evidence type="ECO:0000256" key="4">
    <source>
        <dbReference type="ARBA" id="ARBA00022679"/>
    </source>
</evidence>
<dbReference type="SMART" id="SM00822">
    <property type="entry name" value="PKS_KR"/>
    <property type="match status" value="1"/>
</dbReference>
<dbReference type="PANTHER" id="PTHR43775:SF20">
    <property type="entry name" value="HYBRID PKS-NRPS SYNTHETASE APDA"/>
    <property type="match status" value="1"/>
</dbReference>
<dbReference type="PROSITE" id="PS52019">
    <property type="entry name" value="PKS_MFAS_DH"/>
    <property type="match status" value="1"/>
</dbReference>
<dbReference type="InterPro" id="IPR020807">
    <property type="entry name" value="PKS_DH"/>
</dbReference>
<dbReference type="Proteomes" id="UP001194746">
    <property type="component" value="Unassembled WGS sequence"/>
</dbReference>
<keyword evidence="6" id="KW-0511">Multifunctional enzyme</keyword>
<comment type="caution">
    <text evidence="13">The sequence shown here is derived from an EMBL/GenBank/DDBJ whole genome shotgun (WGS) entry which is preliminary data.</text>
</comment>
<name>A0AAD4CLY1_ASPNN</name>
<sequence length="3640" mass="400535">MYEPIAIVGTACRFPGGANSPSKLWDLLKAPRDVVENFPPDKLNMASIYHENGDLHGRTNVRPKSYLLDEDVRYFDAAFFGINPREAADMDPQQRILLETVYEAFDAAGWSLDDVNGSNTSVHVGVMTEDHVNIQSRDPDSLGTHAATGISRSILANRISYAFDLRGASLALDTACSSSLVALHLAVQGLQRGEATQAVVAGINLLLDTAMYIAGSSMHMFSPDSRSRMWDKDADGYARGEGSAAIVLKTLTRAIRDGDHIECVIRGTGVNSDGHTNGITMPSATAQAALIKQTYRYAGLDPVLDRCQYFECHGTGTQAGDPIEAQAIQDALFDDTKRNEKEILYCGSIKTVIGHLEGCAGLAGVIKASLALQNKAVPPNMHFNHLNPKVEPFYNSLEVPTALLPWPESHGDTRRASVNSFGFGGTNAHAILESYEPSGALSSSGSSTGNPMSDSACDRAIEARPVGPFVFSARSQSSLVSWLRQLLNYLRVDPSLDLDSLSSTLHSKTVFRCRAVIPAVAGRAELIENLEDQINLMSIQTNQPLDAGTGYTSREQITILGIFTGQGAQEARMGYALLEHCTLFKESIMECESALRSIPEAPTWSLSQELSADATTSRVSEARFSQPLCTAIQIGLVDLLRVCGIRFSVVIGHSSGEIAAAYAAGLLNKKDAMGISYYRGHLAHLARGDLGKRGGMIAASMSFNSAVELCSTKHFKGRITVAASNAPSSVTLSGDQDAIVEVKQHLDGNNIQARILQVDTAYHSHHMLACAQDYLRHLEQLNVSIQTPTSGQKCHWYSTVRHNTDMLNKPLEFELEAQYWVDNMVQPVLFSDAIKFAMEFHTANLAAIEVGPHPALRGPVNQTLKQSGDRDLEYTSCLSRGKNAIQIFSGVLTTIWSFLPSSVHFVGWRTTFGLVAQPPTLKNLPPYVWDHKQIHWRESRIAHNYRVGTQPLHDLLGRLLNDSQYEQTWRNIFRIDEMPWVQGHMFQGQVLFPATGYISMAVDAAKVFVKGRPIKLIEVQDMFIPTAVALGGRHEVEVQFTIRSRVSPSQVDAGSVLDAEFTCYSYPDNHHADRTCHGRLMIHIGEPEPGAMAPTLISKVELTPFNVDRFYLAAMENGFGYEGVFRAFTSLNRSWGHCKAVASWSGEDLSLGCTLHPVILDTALQAGLATFASSADSAMPGSYLPVGIRRVLIDPNESFKGAEGSTSVQIEAYMTTKSLGTLIDTEINLQFQPSIHNDLCRIQMEGVRFQAVSARQPFEDRNLFAKTVWGLDIAYGLVHPRPGNVQPELSPYVPSDYERVALFQLQSLRQTLSQQDLGSLGPSHQKLIRYINATVASIREGEHPIIQEEWLHDNSETISDLLRRDPSDSDMAMLTLSGDKTLSLLKGDTELTKDLNELFSNYSSRTGTRFGKYIAQLLQQISHKFPRTNILQICSGASEATSDMLDGMGGAYQSYTCAGPSEAVIKQLKNELIPSGAEKMGFKVFDIEANFASQGIDAGSYDVVVSTRIPRAGENRAKTLSTLRRLLHPGGFLISIELTGTSLRPTAIMAGSESWWAGAGNGKGESPGMTTGQLDRLLNQSGFSGIDCIFHDEANVHTRGFSVFSAQAMDDRLEILRDPLTSTDMIPSTPVVLIGGATSQVSKLIRRAEKMLRHWASVVQVYICFDQVDCSKIPPGSWVICLQDLDKPLFSSPPAARELENLKGVLSNCQNILWVTSGRLSEDPYANIMVGIGRSLRGEYLHLNLHSFDFDGGEPWDIHILMAHFLRLAFLGSSSTLTEGMLWIDESEVVIKDSQMRIARIVPDNTSNEVYNTTRRRVFKLIDPTTPIEVTQANTSSYPLLVCSQPVDPPKHHLPVQVKLSIALHTDSQSPCFLSCGNMMDHGAKAVLALSKTDSSVVTIHKDVEFSSPVVQGCDARILVNLAVFLIASQTVSSMLSHGEMLVCGASEELAKVISFFVAEKKRTVKFVTVSDEVQQERPGWIYIHPRSTTQVMKRLIPRDCNMLFSLSKKHVDILLPCLPECCTTRIFDTNALSLESIEEAIRGFERIEKLSVSAPLPMVIRIQDVAQTNYSNSRHLSVVLDWERQNAVSAMIRGLEPRSLLSANKTYFLVGMATELGQSLTYFMVRHGARYIVLSSRNPKDNQHWIHALRGDGIDIRIVKMDVTVRSELRETVAMLRRTMPQIGGVANAALVLEPGIFANLSAESIARQMKPKVHGTAYLDDEFRTDKLDFFLAFGSLSSVAGTPGQPIYHAGNAFMMALVQSRKRRGLAACILNFAMLVDVGYVARSDRSTGSNVEEWLRADSHIALSEAEFHHVILQGIVTGQPDSPSCEVMMGIGSYHQQVGQESKAKWFYSAFLSHMMRSPEAHEDENGDNVPTSSQQWQLNLKDASTVDQAIPAITQLLSEKIKSMIHVSLHSIQPDEPFSHLGIDSINAIDIRKWLWEKLKVDVSMMDILGRDSSQSIIRTVAQQYIAKKAPPKGMLEDRVPVAPEAQPTKTHEDSRSVHGSPKAILDNQEQSHCLSSSSPGHDDGDEKVSSAFPKSPTGASEIVTTGQEPAQTYTTSERLSYGQAGLFYLNQFSNDGKLFNFTLRCRIAGPLDSERFRRAFEQTIIRHDVLMSRFFPTSEGSEVKQHVAKAQSSQLTVLQSTTTTADADVKKTFDEITNHVYSLETGNVLQAALVSHEAQTHTLVLGICNMVIDLNSVFYILDDIDRAYRFQSLSQCHPTYTEFARQQWDAIEAGHFEDSIRYWKKLLDPIPDPLPLLPVAKAKTRRRQRAYGHHHIDRELSGEFVQRIREISQSHRCTPAQFYLAAMQVFLCRLLRIDDICIGFMISGRDATSKFAQTVGQFGNILPIPFKGVLSKSFPRLIEETNTILLDCLTYGNVPFPLVVDRIRDGGNGGSMHRLSEGSMPLIQVAYNYTVSENSHLTVGDCTIALEDVNVTTLYDLTIDVRQSPSGGHLLSIRCSDDFYSLPATQFLTETFVNLVQSLVQVPASTVKDCRLFSEAQLQKSLVVARGPDAQYSWPGSLSGRFDQVAASFPDSVAVKEGEETISYRQLRRKVGLYARFLLDANSTCGSRVAVYCKPSVDLYATMLAIFYIGAIFIPLDISLSAARRNDIIETCEPDALVLHGATATAVTQDDTGGKVKLLDLTQLSQSHQENDCDPEQTLTNPQSDSHILFTSGSTGKPKGIRLHQRGMMNYAAFTSNAYGFGQIRVLQQTSIGFDLSFGQIYNAFANGGMLVVVPLEARGDPEVLSKLILDEKIDYTLATPSEYNLLLTCAQETLQQCHHWRFAVACGEFLPARVIDAMRQLNLPSLMLTNCYGPAEASCIVTGRDIPVHSGASRGESRMGEDNSIGNAIANTSVYIISEDDGSLLPPGIPGEICITGAAVANGYLDPDQSQTKFVKVPFAPTGQEFNTMYKTGDRGIVREDGSIIFLGRTDSGNSTVKLRGLRIDLDEVSGAILKAAPDAFADTAVIIRGDPQFLVCYVVFKRGKHLSRQDLVGLLQTLALPRYMIPSAILPLERLPVTSNGKLDWETLERLPLTSASEPTQTEVEVTEMEKELRLMWIDVIGVVASTADIGPNSSFFEVGGSSFSLVALQHAINCKMGVKVSLPELGQALDLRNMAMVLDREHEK</sequence>
<dbReference type="Gene3D" id="3.10.129.110">
    <property type="entry name" value="Polyketide synthase dehydratase"/>
    <property type="match status" value="1"/>
</dbReference>
<dbReference type="InterPro" id="IPR000873">
    <property type="entry name" value="AMP-dep_synth/lig_dom"/>
</dbReference>
<dbReference type="PROSITE" id="PS00455">
    <property type="entry name" value="AMP_BINDING"/>
    <property type="match status" value="1"/>
</dbReference>
<feature type="compositionally biased region" description="Polar residues" evidence="9">
    <location>
        <begin position="2551"/>
        <end position="2564"/>
    </location>
</feature>
<dbReference type="InterPro" id="IPR042104">
    <property type="entry name" value="PKS_dehydratase_sf"/>
</dbReference>
<dbReference type="PROSITE" id="PS52004">
    <property type="entry name" value="KS3_2"/>
    <property type="match status" value="1"/>
</dbReference>
<dbReference type="InterPro" id="IPR014030">
    <property type="entry name" value="Ketoacyl_synth_N"/>
</dbReference>
<dbReference type="Gene3D" id="3.30.300.30">
    <property type="match status" value="1"/>
</dbReference>
<reference evidence="13" key="1">
    <citation type="journal article" date="2019" name="Beilstein J. Org. Chem.">
        <title>Nanangenines: drimane sesquiterpenoids as the dominant metabolite cohort of a novel Australian fungus, Aspergillus nanangensis.</title>
        <authorList>
            <person name="Lacey H.J."/>
            <person name="Gilchrist C.L.M."/>
            <person name="Crombie A."/>
            <person name="Kalaitzis J.A."/>
            <person name="Vuong D."/>
            <person name="Rutledge P.J."/>
            <person name="Turner P."/>
            <person name="Pitt J.I."/>
            <person name="Lacey E."/>
            <person name="Chooi Y.H."/>
            <person name="Piggott A.M."/>
        </authorList>
    </citation>
    <scope>NUCLEOTIDE SEQUENCE</scope>
    <source>
        <strain evidence="13">MST-FP2251</strain>
    </source>
</reference>
<dbReference type="InterPro" id="IPR032821">
    <property type="entry name" value="PKS_assoc"/>
</dbReference>
<evidence type="ECO:0000256" key="8">
    <source>
        <dbReference type="PROSITE-ProRule" id="PRU01363"/>
    </source>
</evidence>
<dbReference type="SMART" id="SM00826">
    <property type="entry name" value="PKS_DH"/>
    <property type="match status" value="1"/>
</dbReference>
<keyword evidence="14" id="KW-1185">Reference proteome</keyword>
<dbReference type="Pfam" id="PF21089">
    <property type="entry name" value="PKS_DH_N"/>
    <property type="match status" value="1"/>
</dbReference>
<dbReference type="GO" id="GO:0044550">
    <property type="term" value="P:secondary metabolite biosynthetic process"/>
    <property type="evidence" value="ECO:0007669"/>
    <property type="project" value="UniProtKB-ARBA"/>
</dbReference>
<dbReference type="InterPro" id="IPR006162">
    <property type="entry name" value="Ppantetheine_attach_site"/>
</dbReference>
<dbReference type="InterPro" id="IPR001227">
    <property type="entry name" value="Ac_transferase_dom_sf"/>
</dbReference>
<accession>A0AAD4CLY1</accession>
<evidence type="ECO:0000256" key="1">
    <source>
        <dbReference type="ARBA" id="ARBA00022450"/>
    </source>
</evidence>
<dbReference type="InterPro" id="IPR049552">
    <property type="entry name" value="PKS_DH_N"/>
</dbReference>
<comment type="similarity">
    <text evidence="7">In the C-terminal section; belongs to the NRP synthetase family.</text>
</comment>
<dbReference type="GO" id="GO:0031177">
    <property type="term" value="F:phosphopantetheine binding"/>
    <property type="evidence" value="ECO:0007669"/>
    <property type="project" value="InterPro"/>
</dbReference>
<dbReference type="Pfam" id="PF00698">
    <property type="entry name" value="Acyl_transf_1"/>
    <property type="match status" value="1"/>
</dbReference>
<dbReference type="SUPFAM" id="SSF55048">
    <property type="entry name" value="Probable ACP-binding domain of malonyl-CoA ACP transacylase"/>
    <property type="match status" value="1"/>
</dbReference>
<dbReference type="GO" id="GO:0016874">
    <property type="term" value="F:ligase activity"/>
    <property type="evidence" value="ECO:0007669"/>
    <property type="project" value="UniProtKB-KW"/>
</dbReference>
<feature type="domain" description="Carrier" evidence="10">
    <location>
        <begin position="3559"/>
        <end position="3640"/>
    </location>
</feature>
<feature type="active site" description="Proton acceptor; for dehydratase activity" evidence="8">
    <location>
        <position position="984"/>
    </location>
</feature>
<dbReference type="Gene3D" id="3.30.559.10">
    <property type="entry name" value="Chloramphenicol acetyltransferase-like domain"/>
    <property type="match status" value="1"/>
</dbReference>
<dbReference type="InterPro" id="IPR049900">
    <property type="entry name" value="PKS_mFAS_DH"/>
</dbReference>
<dbReference type="Gene3D" id="3.40.47.10">
    <property type="match status" value="1"/>
</dbReference>
<keyword evidence="1" id="KW-0596">Phosphopantetheine</keyword>
<dbReference type="SUPFAM" id="SSF53335">
    <property type="entry name" value="S-adenosyl-L-methionine-dependent methyltransferases"/>
    <property type="match status" value="1"/>
</dbReference>
<dbReference type="InterPro" id="IPR036291">
    <property type="entry name" value="NAD(P)-bd_dom_sf"/>
</dbReference>
<dbReference type="Gene3D" id="1.10.1200.10">
    <property type="entry name" value="ACP-like"/>
    <property type="match status" value="2"/>
</dbReference>
<dbReference type="SMART" id="SM00827">
    <property type="entry name" value="PKS_AT"/>
    <property type="match status" value="1"/>
</dbReference>
<feature type="active site" description="Proton donor; for dehydratase activity" evidence="8">
    <location>
        <position position="1161"/>
    </location>
</feature>
<dbReference type="InterPro" id="IPR057326">
    <property type="entry name" value="KR_dom"/>
</dbReference>
<dbReference type="Pfam" id="PF00501">
    <property type="entry name" value="AMP-binding"/>
    <property type="match status" value="1"/>
</dbReference>
<dbReference type="SMART" id="SM00823">
    <property type="entry name" value="PKS_PP"/>
    <property type="match status" value="1"/>
</dbReference>
<feature type="domain" description="PKS/mFAS DH" evidence="12">
    <location>
        <begin position="953"/>
        <end position="1258"/>
    </location>
</feature>
<feature type="region of interest" description="Disordered" evidence="9">
    <location>
        <begin position="2517"/>
        <end position="2564"/>
    </location>
</feature>
<dbReference type="InterPro" id="IPR020806">
    <property type="entry name" value="PKS_PP-bd"/>
</dbReference>
<dbReference type="PANTHER" id="PTHR43775">
    <property type="entry name" value="FATTY ACID SYNTHASE"/>
    <property type="match status" value="1"/>
</dbReference>
<feature type="domain" description="Ketosynthase family 3 (KS3)" evidence="11">
    <location>
        <begin position="2"/>
        <end position="434"/>
    </location>
</feature>
<dbReference type="Pfam" id="PF14765">
    <property type="entry name" value="PS-DH"/>
    <property type="match status" value="1"/>
</dbReference>
<dbReference type="SUPFAM" id="SSF51735">
    <property type="entry name" value="NAD(P)-binding Rossmann-fold domains"/>
    <property type="match status" value="1"/>
</dbReference>
<dbReference type="InterPro" id="IPR009081">
    <property type="entry name" value="PP-bd_ACP"/>
</dbReference>
<evidence type="ECO:0000313" key="13">
    <source>
        <dbReference type="EMBL" id="KAF9888949.1"/>
    </source>
</evidence>
<dbReference type="Pfam" id="PF00668">
    <property type="entry name" value="Condensation"/>
    <property type="match status" value="1"/>
</dbReference>
<dbReference type="EMBL" id="VCAU01000041">
    <property type="protein sequence ID" value="KAF9888949.1"/>
    <property type="molecule type" value="Genomic_DNA"/>
</dbReference>
<feature type="region of interest" description="C-terminal hotdog fold" evidence="8">
    <location>
        <begin position="1102"/>
        <end position="1258"/>
    </location>
</feature>
<dbReference type="InterPro" id="IPR016035">
    <property type="entry name" value="Acyl_Trfase/lysoPLipase"/>
</dbReference>
<dbReference type="Gene3D" id="3.40.50.720">
    <property type="entry name" value="NAD(P)-binding Rossmann-like Domain"/>
    <property type="match status" value="1"/>
</dbReference>
<dbReference type="Gene3D" id="3.40.50.12780">
    <property type="entry name" value="N-terminal domain of ligase-like"/>
    <property type="match status" value="1"/>
</dbReference>
<dbReference type="CDD" id="cd05930">
    <property type="entry name" value="A_NRPS"/>
    <property type="match status" value="1"/>
</dbReference>
<dbReference type="Gene3D" id="3.40.50.150">
    <property type="entry name" value="Vaccinia Virus protein VP39"/>
    <property type="match status" value="1"/>
</dbReference>
<dbReference type="InterPro" id="IPR042099">
    <property type="entry name" value="ANL_N_sf"/>
</dbReference>
<evidence type="ECO:0000259" key="10">
    <source>
        <dbReference type="PROSITE" id="PS50075"/>
    </source>
</evidence>
<gene>
    <name evidence="13" type="ORF">FE257_008118</name>
</gene>
<keyword evidence="5" id="KW-0677">Repeat</keyword>
<evidence type="ECO:0000256" key="2">
    <source>
        <dbReference type="ARBA" id="ARBA00022553"/>
    </source>
</evidence>
<feature type="compositionally biased region" description="Polar residues" evidence="9">
    <location>
        <begin position="2517"/>
        <end position="2528"/>
    </location>
</feature>
<dbReference type="Pfam" id="PF08659">
    <property type="entry name" value="KR"/>
    <property type="match status" value="1"/>
</dbReference>
<evidence type="ECO:0000256" key="5">
    <source>
        <dbReference type="ARBA" id="ARBA00022737"/>
    </source>
</evidence>
<dbReference type="SMART" id="SM00825">
    <property type="entry name" value="PKS_KS"/>
    <property type="match status" value="1"/>
</dbReference>
<dbReference type="Pfam" id="PF02801">
    <property type="entry name" value="Ketoacyl-synt_C"/>
    <property type="match status" value="1"/>
</dbReference>
<dbReference type="InterPro" id="IPR014031">
    <property type="entry name" value="Ketoacyl_synth_C"/>
</dbReference>
<dbReference type="InterPro" id="IPR049551">
    <property type="entry name" value="PKS_DH_C"/>
</dbReference>
<evidence type="ECO:0000256" key="9">
    <source>
        <dbReference type="SAM" id="MobiDB-lite"/>
    </source>
</evidence>
<dbReference type="InterPro" id="IPR016036">
    <property type="entry name" value="Malonyl_transacylase_ACP-bd"/>
</dbReference>
<dbReference type="InterPro" id="IPR013968">
    <property type="entry name" value="PKS_KR"/>
</dbReference>
<proteinExistence type="inferred from homology"/>
<dbReference type="InterPro" id="IPR016039">
    <property type="entry name" value="Thiolase-like"/>
</dbReference>
<dbReference type="CDD" id="cd00833">
    <property type="entry name" value="PKS"/>
    <property type="match status" value="1"/>
</dbReference>
<dbReference type="SUPFAM" id="SSF56801">
    <property type="entry name" value="Acetyl-CoA synthetase-like"/>
    <property type="match status" value="1"/>
</dbReference>
<dbReference type="InterPro" id="IPR050091">
    <property type="entry name" value="PKS_NRPS_Biosynth_Enz"/>
</dbReference>
<dbReference type="InterPro" id="IPR029063">
    <property type="entry name" value="SAM-dependent_MTases_sf"/>
</dbReference>
<dbReference type="InterPro" id="IPR020841">
    <property type="entry name" value="PKS_Beta-ketoAc_synthase_dom"/>
</dbReference>
<dbReference type="InterPro" id="IPR001242">
    <property type="entry name" value="Condensation_dom"/>
</dbReference>
<dbReference type="Pfam" id="PF00550">
    <property type="entry name" value="PP-binding"/>
    <property type="match status" value="2"/>
</dbReference>
<dbReference type="Pfam" id="PF16197">
    <property type="entry name" value="KAsynt_C_assoc"/>
    <property type="match status" value="1"/>
</dbReference>
<dbReference type="GO" id="GO:0006633">
    <property type="term" value="P:fatty acid biosynthetic process"/>
    <property type="evidence" value="ECO:0007669"/>
    <property type="project" value="TreeGrafter"/>
</dbReference>
<dbReference type="InterPro" id="IPR036736">
    <property type="entry name" value="ACP-like_sf"/>
</dbReference>
<dbReference type="SUPFAM" id="SSF52151">
    <property type="entry name" value="FabD/lysophospholipase-like"/>
    <property type="match status" value="1"/>
</dbReference>
<protein>
    <recommendedName>
        <fullName evidence="15">Polyketide synthase</fullName>
    </recommendedName>
</protein>
<dbReference type="SUPFAM" id="SSF52777">
    <property type="entry name" value="CoA-dependent acyltransferases"/>
    <property type="match status" value="2"/>
</dbReference>
<reference evidence="13" key="2">
    <citation type="submission" date="2020-02" db="EMBL/GenBank/DDBJ databases">
        <authorList>
            <person name="Gilchrist C.L.M."/>
            <person name="Chooi Y.-H."/>
        </authorList>
    </citation>
    <scope>NUCLEOTIDE SEQUENCE</scope>
    <source>
        <strain evidence="13">MST-FP2251</strain>
    </source>
</reference>
<dbReference type="GO" id="GO:0004312">
    <property type="term" value="F:fatty acid synthase activity"/>
    <property type="evidence" value="ECO:0007669"/>
    <property type="project" value="TreeGrafter"/>
</dbReference>
<evidence type="ECO:0000256" key="7">
    <source>
        <dbReference type="ARBA" id="ARBA00029443"/>
    </source>
</evidence>
<dbReference type="SUPFAM" id="SSF53901">
    <property type="entry name" value="Thiolase-like"/>
    <property type="match status" value="1"/>
</dbReference>
<evidence type="ECO:0000259" key="11">
    <source>
        <dbReference type="PROSITE" id="PS52004"/>
    </source>
</evidence>
<evidence type="ECO:0008006" key="15">
    <source>
        <dbReference type="Google" id="ProtNLM"/>
    </source>
</evidence>
<dbReference type="InterPro" id="IPR045851">
    <property type="entry name" value="AMP-bd_C_sf"/>
</dbReference>
<evidence type="ECO:0000259" key="12">
    <source>
        <dbReference type="PROSITE" id="PS52019"/>
    </source>
</evidence>
<keyword evidence="4" id="KW-0808">Transferase</keyword>
<keyword evidence="3" id="KW-0436">Ligase</keyword>
<keyword evidence="2" id="KW-0597">Phosphoprotein</keyword>